<feature type="transmembrane region" description="Helical" evidence="2">
    <location>
        <begin position="12"/>
        <end position="33"/>
    </location>
</feature>
<sequence>MEDGSASPGRRTLIIVVTAIAVVAALSAGAWGVSAYRTSQIVAEGREHATAVEEARAQTADVAAGYEQLVAQSTELRDAIAPVADLSAQHEGDFEPNAREALVTAFGGLDARVNEPASTTFSLQAPFDADDLEQAFVTKYRAAEPEEREELATAGATAIESLQEAQVTLDEARAALDAATAEAHQSVMALAQTVPAAAESTAAGHPKATAEAAEALRSSAAFEGWDEVPVEQMTERLGELRGLLEGYVGAATQVRESHGAAVAAEERARQAAAAPRSAGSGGGPSSSGGGNSGRPPRICTSNQWTPSGLILTQRLC</sequence>
<evidence type="ECO:0000313" key="3">
    <source>
        <dbReference type="EMBL" id="RLV56524.1"/>
    </source>
</evidence>
<comment type="caution">
    <text evidence="3">The sequence shown here is derived from an EMBL/GenBank/DDBJ whole genome shotgun (WGS) entry which is preliminary data.</text>
</comment>
<name>A0A3L8PMQ9_9ACTN</name>
<proteinExistence type="predicted"/>
<accession>A0A3L8PMQ9</accession>
<keyword evidence="4" id="KW-1185">Reference proteome</keyword>
<gene>
    <name evidence="3" type="ORF">D9V41_05460</name>
</gene>
<dbReference type="EMBL" id="RDBF01000003">
    <property type="protein sequence ID" value="RLV56524.1"/>
    <property type="molecule type" value="Genomic_DNA"/>
</dbReference>
<reference evidence="3 4" key="1">
    <citation type="submission" date="2018-10" db="EMBL/GenBank/DDBJ databases">
        <title>Aeromicrobium sp. 9W16Y-2 whole genome shotgun sequence.</title>
        <authorList>
            <person name="Li F."/>
        </authorList>
    </citation>
    <scope>NUCLEOTIDE SEQUENCE [LARGE SCALE GENOMIC DNA]</scope>
    <source>
        <strain evidence="3 4">9W16Y-2</strain>
    </source>
</reference>
<feature type="region of interest" description="Disordered" evidence="1">
    <location>
        <begin position="259"/>
        <end position="304"/>
    </location>
</feature>
<keyword evidence="2" id="KW-0472">Membrane</keyword>
<feature type="compositionally biased region" description="Gly residues" evidence="1">
    <location>
        <begin position="279"/>
        <end position="292"/>
    </location>
</feature>
<evidence type="ECO:0000256" key="1">
    <source>
        <dbReference type="SAM" id="MobiDB-lite"/>
    </source>
</evidence>
<dbReference type="Proteomes" id="UP000282515">
    <property type="component" value="Unassembled WGS sequence"/>
</dbReference>
<evidence type="ECO:0000313" key="4">
    <source>
        <dbReference type="Proteomes" id="UP000282515"/>
    </source>
</evidence>
<organism evidence="3 4">
    <name type="scientific">Aeromicrobium phragmitis</name>
    <dbReference type="NCBI Taxonomy" id="2478914"/>
    <lineage>
        <taxon>Bacteria</taxon>
        <taxon>Bacillati</taxon>
        <taxon>Actinomycetota</taxon>
        <taxon>Actinomycetes</taxon>
        <taxon>Propionibacteriales</taxon>
        <taxon>Nocardioidaceae</taxon>
        <taxon>Aeromicrobium</taxon>
    </lineage>
</organism>
<evidence type="ECO:0000256" key="2">
    <source>
        <dbReference type="SAM" id="Phobius"/>
    </source>
</evidence>
<keyword evidence="2" id="KW-0812">Transmembrane</keyword>
<protein>
    <submittedName>
        <fullName evidence="3">Uncharacterized protein</fullName>
    </submittedName>
</protein>
<keyword evidence="2" id="KW-1133">Transmembrane helix</keyword>
<dbReference type="AlphaFoldDB" id="A0A3L8PMQ9"/>